<reference evidence="1" key="1">
    <citation type="submission" date="2018-05" db="EMBL/GenBank/DDBJ databases">
        <authorList>
            <person name="Lanie J.A."/>
            <person name="Ng W.-L."/>
            <person name="Kazmierczak K.M."/>
            <person name="Andrzejewski T.M."/>
            <person name="Davidsen T.M."/>
            <person name="Wayne K.J."/>
            <person name="Tettelin H."/>
            <person name="Glass J.I."/>
            <person name="Rusch D."/>
            <person name="Podicherti R."/>
            <person name="Tsui H.-C.T."/>
            <person name="Winkler M.E."/>
        </authorList>
    </citation>
    <scope>NUCLEOTIDE SEQUENCE</scope>
</reference>
<feature type="non-terminal residue" evidence="1">
    <location>
        <position position="1"/>
    </location>
</feature>
<accession>A0A382HNB7</accession>
<sequence length="79" mass="9366">VPIILNPVKPGKLQREAEGNEYHTVQHYSLKEVKLKENPDQCLDFLFLFHFNPTLFRFNLGYGINTWNFRNSGHCWKES</sequence>
<name>A0A382HNB7_9ZZZZ</name>
<gene>
    <name evidence="1" type="ORF">METZ01_LOCUS241642</name>
</gene>
<dbReference type="AlphaFoldDB" id="A0A382HNB7"/>
<feature type="non-terminal residue" evidence="1">
    <location>
        <position position="79"/>
    </location>
</feature>
<dbReference type="EMBL" id="UINC01062304">
    <property type="protein sequence ID" value="SVB88788.1"/>
    <property type="molecule type" value="Genomic_DNA"/>
</dbReference>
<protein>
    <submittedName>
        <fullName evidence="1">Uncharacterized protein</fullName>
    </submittedName>
</protein>
<organism evidence="1">
    <name type="scientific">marine metagenome</name>
    <dbReference type="NCBI Taxonomy" id="408172"/>
    <lineage>
        <taxon>unclassified sequences</taxon>
        <taxon>metagenomes</taxon>
        <taxon>ecological metagenomes</taxon>
    </lineage>
</organism>
<proteinExistence type="predicted"/>
<evidence type="ECO:0000313" key="1">
    <source>
        <dbReference type="EMBL" id="SVB88788.1"/>
    </source>
</evidence>